<dbReference type="Pfam" id="PF25794">
    <property type="entry name" value="SACS"/>
    <property type="match status" value="1"/>
</dbReference>
<reference evidence="3 4" key="1">
    <citation type="journal article" date="2021" name="Hortic Res">
        <title>Chromosome-scale assembly of the Dendrobium chrysotoxum genome enhances the understanding of orchid evolution.</title>
        <authorList>
            <person name="Zhang Y."/>
            <person name="Zhang G.Q."/>
            <person name="Zhang D."/>
            <person name="Liu X.D."/>
            <person name="Xu X.Y."/>
            <person name="Sun W.H."/>
            <person name="Yu X."/>
            <person name="Zhu X."/>
            <person name="Wang Z.W."/>
            <person name="Zhao X."/>
            <person name="Zhong W.Y."/>
            <person name="Chen H."/>
            <person name="Yin W.L."/>
            <person name="Huang T."/>
            <person name="Niu S.C."/>
            <person name="Liu Z.J."/>
        </authorList>
    </citation>
    <scope>NUCLEOTIDE SEQUENCE [LARGE SCALE GENOMIC DNA]</scope>
    <source>
        <strain evidence="3">Lindl</strain>
    </source>
</reference>
<proteinExistence type="predicted"/>
<accession>A0AAV7FZQ0</accession>
<dbReference type="InterPro" id="IPR036890">
    <property type="entry name" value="HATPase_C_sf"/>
</dbReference>
<name>A0AAV7FZQ0_DENCH</name>
<dbReference type="EMBL" id="JAGFBR010000019">
    <property type="protein sequence ID" value="KAH0448933.1"/>
    <property type="molecule type" value="Genomic_DNA"/>
</dbReference>
<feature type="domain" description="Sacsin/Nov" evidence="2">
    <location>
        <begin position="1062"/>
        <end position="1160"/>
    </location>
</feature>
<evidence type="ECO:0000313" key="4">
    <source>
        <dbReference type="Proteomes" id="UP000775213"/>
    </source>
</evidence>
<dbReference type="InterPro" id="IPR058210">
    <property type="entry name" value="SACS/Nov_dom"/>
</dbReference>
<evidence type="ECO:0000259" key="1">
    <source>
        <dbReference type="Pfam" id="PF13020"/>
    </source>
</evidence>
<dbReference type="SUPFAM" id="SSF55874">
    <property type="entry name" value="ATPase domain of HSP90 chaperone/DNA topoisomerase II/histidine kinase"/>
    <property type="match status" value="1"/>
</dbReference>
<dbReference type="GO" id="GO:0010305">
    <property type="term" value="P:leaf vascular tissue pattern formation"/>
    <property type="evidence" value="ECO:0007669"/>
    <property type="project" value="TreeGrafter"/>
</dbReference>
<evidence type="ECO:0008006" key="5">
    <source>
        <dbReference type="Google" id="ProtNLM"/>
    </source>
</evidence>
<dbReference type="Proteomes" id="UP000775213">
    <property type="component" value="Unassembled WGS sequence"/>
</dbReference>
<comment type="caution">
    <text evidence="3">The sequence shown here is derived from an EMBL/GenBank/DDBJ whole genome shotgun (WGS) entry which is preliminary data.</text>
</comment>
<feature type="domain" description="Protein NO VEIN C-terminal" evidence="1">
    <location>
        <begin position="2403"/>
        <end position="2487"/>
    </location>
</feature>
<dbReference type="GO" id="GO:0048364">
    <property type="term" value="P:root development"/>
    <property type="evidence" value="ECO:0007669"/>
    <property type="project" value="TreeGrafter"/>
</dbReference>
<protein>
    <recommendedName>
        <fullName evidence="5">Protein NO VEIN C-terminal domain-containing protein</fullName>
    </recommendedName>
</protein>
<keyword evidence="4" id="KW-1185">Reference proteome</keyword>
<dbReference type="InterPro" id="IPR024975">
    <property type="entry name" value="NOV_C"/>
</dbReference>
<sequence>MLLFSNPKNSNGNNYLPAFINMYGSPTNFRPRGGQGPPIGSLTDFLPENLNFSPYASSSNSPYWQRANSNFQNPRFYYPQFPQNGNYRNQSQHFSIEEVESAVVKAHKDLLESGENVSVWKISQSVARSLKVSSWEALGFRTVDAPTLRDLQPIEGKVNAFIHCFVHTRKMTSIYELGLDICKNEGVDKFDELRLGPLLRQPLVRAYFSVSPDAQEICEITTEGLVSHLSAFLHEKRKEEIKLEEFLDFLVLKCSVASRGHLGVRIRSMGLFIKYIKAGRRAENAVVKSIQERGLPKEEPEMPSQSIPSDLKLTSLIDDESGDHCEQFVPLDDVDYADNSINREARKQEPSDYNNESHFNDANLSEKELHMVTQLDDDEIIVGNEKKPIRRGAAEVTSFDLTNKEIERFVTTWKVASKKCPVDEVRFMKAEFLVQALDQHGSLEENSTRSTKIFKIEPSTEIKLASDDDNCTKAVEQGALVSAEDIIKQICNFIEPDPILSGRGIPLEKQLVLRACEMWLRMQFFVKEFQCLNHGNFFEFVDEYASHLPHDKCYLLARDISKKSVWEISMHQKQFLVLLLQAVGNTDKEVAISQEDIFILLRKQFPLIGLMVKINDFDGKLSDIINCQEKNIASSAVFSATLLGNFCRGSLFSQSEKFGESSSVVTEREIPFGSLGPVSAKDAIECLLKAPMLSELQSWSHWDHVFAPALGPLWEWLLNQGSIEELSCIITSDGRIIRIDHLATPDEFLEASIQGSSFQAALKLLSLLQIYGGSCKAPVSLLNYRCCNKNFANHIEASANSSQTIPLQRSFFTQQIKSAAENDWSIVPKNPSKMSEIGGGRNLFSEISQMSKAYSYISVFILDCLGHLPSEFHSFAADILVSGMQFSSRNAVTIILNECRHVHERIMLHEIGLSLGIMEWINDYKDFLSKIDAHMSEPLGTQGRGFEECAIPELSNHLPGVFEKILSSYGKAHKNIETPLQKSCLPQATVCESFCKELSTELMYTSTQLENKDFQFRDAAALIEQIRREDFGLDPDNADTDLLKKQHARLGRALNCLSQELYSQDSHIILELIQNADDNSYPENVEPTLVFILQENGVIILNNEVGFSAQNMRALCDVGNSTKKGSSGGYIGQKGIGFKSVFRVTDAPEIHSNGFHVKFDINDGQIGFVLPTIIPPCDIDLFRRQLMCDFDQPHATFWNSCIVLPFKPELKRGKGMSRILSMFSDIHPHLLLFLRHLKCIRYKNMISNELVVFRRESDENGMVTISIGKNKMSWLLVNRNLKPALIRPEVQTTKITLAFPLEESEMSKYKAKLDQQHVFAFLPLRKYGLKFILQCDFILPSSREEVDGNSAWNQYLLSRIPELFVSAEESFCALPCFQDNLGKAVTTFMSFVPLMGEVHGFFSDLPRMISKELRKSKCLLLDGSSVEWVPPCRVLQNCDEQLRNFLPNSLLQQHLGLGYLHRDIFLHDSLAKELDIQEYGSEFLVELQSSACRSGGTSLLNLEWLSCWLNALCISISSNASKNLASANTEMEFNLVKKLKGISFIPLSDDSYVSVAEGPVWLPCDVSTLKHESGNVLKHLPVFYSNLRTVTPLLFSTKFAEGSNFEENRVSNIIRILLKIGVRQLSSHDIIKNHIFPSISYGRISDVSTDLMTEYLFYIMTHLQSACSSCDTERRDIISELQRQSIISTNHGYICPIEKPIHFSKEFGNPCDMKKLIDDIDIEWNELDHSYLQHPSTQSLSNGLNKWREFFLELGITDFVQVRRVEKSAKEVLDMDSKSMPVYGDAIDGETIIEDWESPELVSLLSALSTKKHLDKFKYLLEVFDKMWDDFYILKSTCYNPFQCGVQLKNFESSFMRCIRKFKWVASSIDDELHCPEDLFYNCKAVQSILGNVAPYAIPKMNKIYTFVQEELTKSTEKIANMKSDIAIFVPSVCKSENKDIVPGTFMLPDKLCWHDATGCVGRLRELTHSHDSASATKLPTCLTLSILYPGLHDFLVTGCGVPEAPSFSGYLSILRHLSYVGLPSEVAHEVFRVFLKWADDLKYGLFSCDEINDLKCFLLKLENTVLPTMRDTWVSLNPTFGTVCWTDDDERMEQFKYVNDVHILQFGELTTNEREMLCGKVSIFMQNIGIPALAEVISREAISYGIADDSYEASLINWILPYAQRYLYQMHPDLYLHLKELEFAKIINLQVFVVEKLYYKNSIKGRDSSNAKRFECNCLLEGNIFYITPNTDSHELFLELSRLFFHGLSNLHIANFLHIITTKAELGHIEEQIEHFIVGSYHVPVLPEGEPLWAFSVLADLNYAGDSSHLKAKQQHTKLATNQFSKLCWPPVNLKASVGLPSASDTFPKKIPVPAFIHFDDVPVPIDGVVQTALESARSNKNKDIMCLKTLEGQSYKTGRLGEMIVYRYFTEKLSEAAVQWVNRDFEMGLPYDLIIKKKSETVYVEVKSTISTSKNWFPISKNEWQCAIEKEESFIIARVILCSQTNAKIGILKNPVKLCQQNVLQLALIQSPNSVNLTEVPFIFQMNKIYTFVQEELAKSKEKITDVKSDIVIFVPSVCKYENKDVVLGTFMLPDKLYWHDAIGCVGRLRDLTHLNDPASATKLPACLTLSNLYPGLYDFLLTDCGVPEAHSFCAYLSTLRHLSYVALPSKVAHEVFRVFLKWTDDLKSGLFMLPTIQDTWVSLNPTFGTVCWTNDDERMEQFKDLNDVHILQFGELTTNEREMLCGKVSIFMQNIGIPALAEVISCEAISYDIADNNYEASLINWILSYAQRYLYKMHPELYLHLKELEFAKTINLQVFVVEKLYYKNSIKGLDSSNAKRFECNCLLEGNIFYITPNTDSHELFLELSRLFFHGLPNLHIANFLHIITTKVELGHTEEQIEPFIIGNTVMKNVEGSLAMLSTSRFNL</sequence>
<gene>
    <name evidence="3" type="ORF">IEQ34_022733</name>
</gene>
<organism evidence="3 4">
    <name type="scientific">Dendrobium chrysotoxum</name>
    <name type="common">Orchid</name>
    <dbReference type="NCBI Taxonomy" id="161865"/>
    <lineage>
        <taxon>Eukaryota</taxon>
        <taxon>Viridiplantae</taxon>
        <taxon>Streptophyta</taxon>
        <taxon>Embryophyta</taxon>
        <taxon>Tracheophyta</taxon>
        <taxon>Spermatophyta</taxon>
        <taxon>Magnoliopsida</taxon>
        <taxon>Liliopsida</taxon>
        <taxon>Asparagales</taxon>
        <taxon>Orchidaceae</taxon>
        <taxon>Epidendroideae</taxon>
        <taxon>Malaxideae</taxon>
        <taxon>Dendrobiinae</taxon>
        <taxon>Dendrobium</taxon>
    </lineage>
</organism>
<dbReference type="Gene3D" id="3.30.565.10">
    <property type="entry name" value="Histidine kinase-like ATPase, C-terminal domain"/>
    <property type="match status" value="1"/>
</dbReference>
<dbReference type="NCBIfam" id="NF047352">
    <property type="entry name" value="P_loop_sacsin"/>
    <property type="match status" value="1"/>
</dbReference>
<dbReference type="PANTHER" id="PTHR32387:SF0">
    <property type="entry name" value="PROTEIN NO VEIN"/>
    <property type="match status" value="1"/>
</dbReference>
<dbReference type="GO" id="GO:0009793">
    <property type="term" value="P:embryo development ending in seed dormancy"/>
    <property type="evidence" value="ECO:0007669"/>
    <property type="project" value="TreeGrafter"/>
</dbReference>
<dbReference type="InterPro" id="IPR052957">
    <property type="entry name" value="Auxin_embryo_med"/>
</dbReference>
<dbReference type="GO" id="GO:0005634">
    <property type="term" value="C:nucleus"/>
    <property type="evidence" value="ECO:0007669"/>
    <property type="project" value="TreeGrafter"/>
</dbReference>
<evidence type="ECO:0000259" key="2">
    <source>
        <dbReference type="Pfam" id="PF25794"/>
    </source>
</evidence>
<dbReference type="Pfam" id="PF13020">
    <property type="entry name" value="NOV_C"/>
    <property type="match status" value="1"/>
</dbReference>
<evidence type="ECO:0000313" key="3">
    <source>
        <dbReference type="EMBL" id="KAH0448933.1"/>
    </source>
</evidence>
<dbReference type="PANTHER" id="PTHR32387">
    <property type="entry name" value="WU:FJ29H11"/>
    <property type="match status" value="1"/>
</dbReference>